<evidence type="ECO:0000256" key="2">
    <source>
        <dbReference type="ARBA" id="ARBA00022737"/>
    </source>
</evidence>
<keyword evidence="3" id="KW-0805">Transcription regulation</keyword>
<dbReference type="GO" id="GO:0003677">
    <property type="term" value="F:DNA binding"/>
    <property type="evidence" value="ECO:0007669"/>
    <property type="project" value="UniProtKB-KW"/>
</dbReference>
<dbReference type="Proteomes" id="UP001497480">
    <property type="component" value="Unassembled WGS sequence"/>
</dbReference>
<keyword evidence="2" id="KW-0677">Repeat</keyword>
<dbReference type="FunFam" id="1.10.10.60:FF:000092">
    <property type="entry name" value="Trihelix transcription factor GT-2"/>
    <property type="match status" value="1"/>
</dbReference>
<dbReference type="FunFam" id="1.10.10.60:FF:000061">
    <property type="entry name" value="Trihelix transcription factor GT-2"/>
    <property type="match status" value="1"/>
</dbReference>
<feature type="compositionally biased region" description="Low complexity" evidence="7">
    <location>
        <begin position="268"/>
        <end position="282"/>
    </location>
</feature>
<feature type="compositionally biased region" description="Gly residues" evidence="7">
    <location>
        <begin position="13"/>
        <end position="35"/>
    </location>
</feature>
<comment type="subcellular location">
    <subcellularLocation>
        <location evidence="1">Nucleus</location>
    </subcellularLocation>
</comment>
<dbReference type="Gene3D" id="1.10.10.60">
    <property type="entry name" value="Homeodomain-like"/>
    <property type="match status" value="2"/>
</dbReference>
<dbReference type="CDD" id="cd12203">
    <property type="entry name" value="GT1"/>
    <property type="match status" value="2"/>
</dbReference>
<keyword evidence="10" id="KW-1185">Reference proteome</keyword>
<feature type="compositionally biased region" description="Basic and acidic residues" evidence="7">
    <location>
        <begin position="38"/>
        <end position="48"/>
    </location>
</feature>
<keyword evidence="4" id="KW-0238">DNA-binding</keyword>
<dbReference type="Pfam" id="PF13837">
    <property type="entry name" value="Myb_DNA-bind_4"/>
    <property type="match status" value="2"/>
</dbReference>
<feature type="region of interest" description="Disordered" evidence="7">
    <location>
        <begin position="268"/>
        <end position="293"/>
    </location>
</feature>
<feature type="compositionally biased region" description="Pro residues" evidence="7">
    <location>
        <begin position="147"/>
        <end position="164"/>
    </location>
</feature>
<comment type="caution">
    <text evidence="9">The sequence shown here is derived from an EMBL/GenBank/DDBJ whole genome shotgun (WGS) entry which is preliminary data.</text>
</comment>
<feature type="region of interest" description="Disordered" evidence="7">
    <location>
        <begin position="1"/>
        <end position="58"/>
    </location>
</feature>
<keyword evidence="5" id="KW-0804">Transcription</keyword>
<dbReference type="PANTHER" id="PTHR21654">
    <property type="entry name" value="FI21293P1"/>
    <property type="match status" value="1"/>
</dbReference>
<feature type="region of interest" description="Disordered" evidence="7">
    <location>
        <begin position="143"/>
        <end position="166"/>
    </location>
</feature>
<dbReference type="EMBL" id="CAXHTB010000012">
    <property type="protein sequence ID" value="CAL0316036.1"/>
    <property type="molecule type" value="Genomic_DNA"/>
</dbReference>
<gene>
    <name evidence="9" type="ORF">LLUT_LOCUS17096</name>
</gene>
<dbReference type="GO" id="GO:0005634">
    <property type="term" value="C:nucleus"/>
    <property type="evidence" value="ECO:0007669"/>
    <property type="project" value="UniProtKB-SubCell"/>
</dbReference>
<evidence type="ECO:0000256" key="3">
    <source>
        <dbReference type="ARBA" id="ARBA00023015"/>
    </source>
</evidence>
<feature type="compositionally biased region" description="Acidic residues" evidence="7">
    <location>
        <begin position="593"/>
        <end position="618"/>
    </location>
</feature>
<proteinExistence type="predicted"/>
<dbReference type="AlphaFoldDB" id="A0AAV1X4B0"/>
<dbReference type="SMART" id="SM00717">
    <property type="entry name" value="SANT"/>
    <property type="match status" value="2"/>
</dbReference>
<feature type="region of interest" description="Disordered" evidence="7">
    <location>
        <begin position="579"/>
        <end position="643"/>
    </location>
</feature>
<evidence type="ECO:0000313" key="9">
    <source>
        <dbReference type="EMBL" id="CAL0316036.1"/>
    </source>
</evidence>
<accession>A0AAV1X4B0</accession>
<evidence type="ECO:0000256" key="1">
    <source>
        <dbReference type="ARBA" id="ARBA00004123"/>
    </source>
</evidence>
<dbReference type="GO" id="GO:0006355">
    <property type="term" value="P:regulation of DNA-templated transcription"/>
    <property type="evidence" value="ECO:0007669"/>
    <property type="project" value="UniProtKB-ARBA"/>
</dbReference>
<dbReference type="InterPro" id="IPR001005">
    <property type="entry name" value="SANT/Myb"/>
</dbReference>
<feature type="domain" description="Myb-like" evidence="8">
    <location>
        <begin position="473"/>
        <end position="531"/>
    </location>
</feature>
<feature type="domain" description="Myb-like" evidence="8">
    <location>
        <begin position="48"/>
        <end position="112"/>
    </location>
</feature>
<dbReference type="PROSITE" id="PS50090">
    <property type="entry name" value="MYB_LIKE"/>
    <property type="match status" value="2"/>
</dbReference>
<name>A0AAV1X4B0_LUPLU</name>
<feature type="compositionally biased region" description="Low complexity" evidence="7">
    <location>
        <begin position="633"/>
        <end position="643"/>
    </location>
</feature>
<evidence type="ECO:0000256" key="5">
    <source>
        <dbReference type="ARBA" id="ARBA00023163"/>
    </source>
</evidence>
<evidence type="ECO:0000313" key="10">
    <source>
        <dbReference type="Proteomes" id="UP001497480"/>
    </source>
</evidence>
<evidence type="ECO:0000259" key="8">
    <source>
        <dbReference type="PROSITE" id="PS50090"/>
    </source>
</evidence>
<evidence type="ECO:0000256" key="7">
    <source>
        <dbReference type="SAM" id="MobiDB-lite"/>
    </source>
</evidence>
<keyword evidence="6" id="KW-0539">Nucleus</keyword>
<dbReference type="PANTHER" id="PTHR21654:SF59">
    <property type="entry name" value="TRIHELIX TRANSCRIPTION FACTOR DF1"/>
    <property type="match status" value="1"/>
</dbReference>
<organism evidence="9 10">
    <name type="scientific">Lupinus luteus</name>
    <name type="common">European yellow lupine</name>
    <dbReference type="NCBI Taxonomy" id="3873"/>
    <lineage>
        <taxon>Eukaryota</taxon>
        <taxon>Viridiplantae</taxon>
        <taxon>Streptophyta</taxon>
        <taxon>Embryophyta</taxon>
        <taxon>Tracheophyta</taxon>
        <taxon>Spermatophyta</taxon>
        <taxon>Magnoliopsida</taxon>
        <taxon>eudicotyledons</taxon>
        <taxon>Gunneridae</taxon>
        <taxon>Pentapetalae</taxon>
        <taxon>rosids</taxon>
        <taxon>fabids</taxon>
        <taxon>Fabales</taxon>
        <taxon>Fabaceae</taxon>
        <taxon>Papilionoideae</taxon>
        <taxon>50 kb inversion clade</taxon>
        <taxon>genistoids sensu lato</taxon>
        <taxon>core genistoids</taxon>
        <taxon>Genisteae</taxon>
        <taxon>Lupinus</taxon>
    </lineage>
</organism>
<sequence length="643" mass="71106">MLGESSSGEAVAVGGGGGGGGAVVGGGGGGGGGSTSGDEERRMEEGERGSFGGNRWPRQETLALLRIRSDMDVAFRDASVKSPLWEQVSRKLAELGYHRNAKKCKEKFENVYKYHKRTKEGRSGKSEGKTYRFFDQLEALDHLHQPPTTPSPNPPQPPLAPPPLSSIVPTTTVAVPMSQVVNNTTHSCVPHVTVPSTTTGATTVQSLTMNQGIVVTTTPSISLPNIPSYPPTNPTIFPTPPPLPPQATTINPTANNATVPISFPNIPNDLLSNSSSSTSSDDGMLEDRHKRKRKRKWEDFFHRLMKGVVKKQEEQQRTFLEAIEKREHELMAREEAWRVQEMQRINREREILAQERSVAAVKDAAVMAFLQKIAEQQNGGQALNTINIPTQPQPQPVAQPIAPQTLVPDIVPTLVQPQVQSQQPQLQLVVQPGPPIQPVVVPPVPPQQHQLVTTMEPVRADNNGENMMGASSSRWPKVEIEALIKLRTELDAKYQENVPKGPLWEEISSSMRKLGYNRNAKRCKEKWENINKYFKKVKESNKNRPQDSKTCPYFHQLDALYREKKKMVQPESIVAPLMVQPEQQWPPQQHREEEEEGDDDDFDEEEKDNGEEEEDEENGSGGKYEVVANKGPSAASVGGASGE</sequence>
<protein>
    <recommendedName>
        <fullName evidence="8">Myb-like domain-containing protein</fullName>
    </recommendedName>
</protein>
<evidence type="ECO:0000256" key="6">
    <source>
        <dbReference type="ARBA" id="ARBA00023242"/>
    </source>
</evidence>
<dbReference type="InterPro" id="IPR044822">
    <property type="entry name" value="Myb_DNA-bind_4"/>
</dbReference>
<evidence type="ECO:0000256" key="4">
    <source>
        <dbReference type="ARBA" id="ARBA00023125"/>
    </source>
</evidence>
<reference evidence="9 10" key="1">
    <citation type="submission" date="2024-03" db="EMBL/GenBank/DDBJ databases">
        <authorList>
            <person name="Martinez-Hernandez J."/>
        </authorList>
    </citation>
    <scope>NUCLEOTIDE SEQUENCE [LARGE SCALE GENOMIC DNA]</scope>
</reference>
<feature type="compositionally biased region" description="Low complexity" evidence="7">
    <location>
        <begin position="1"/>
        <end position="12"/>
    </location>
</feature>